<dbReference type="PROSITE" id="PS51419">
    <property type="entry name" value="RAB"/>
    <property type="match status" value="1"/>
</dbReference>
<dbReference type="InterPro" id="IPR005225">
    <property type="entry name" value="Small_GTP-bd"/>
</dbReference>
<evidence type="ECO:0000256" key="1">
    <source>
        <dbReference type="ARBA" id="ARBA00004193"/>
    </source>
</evidence>
<evidence type="ECO:0000256" key="3">
    <source>
        <dbReference type="ARBA" id="ARBA00022475"/>
    </source>
</evidence>
<keyword evidence="9" id="KW-0636">Prenylation</keyword>
<dbReference type="PANTHER" id="PTHR24070">
    <property type="entry name" value="RAS, DI-RAS, AND RHEB FAMILY MEMBERS OF SMALL GTPASE SUPERFAMILY"/>
    <property type="match status" value="1"/>
</dbReference>
<dbReference type="Proteomes" id="UP001165082">
    <property type="component" value="Unassembled WGS sequence"/>
</dbReference>
<keyword evidence="11" id="KW-1185">Reference proteome</keyword>
<dbReference type="FunFam" id="3.40.50.300:FF:000080">
    <property type="entry name" value="Ras-like GTPase Ras1"/>
    <property type="match status" value="1"/>
</dbReference>
<dbReference type="Pfam" id="PF00071">
    <property type="entry name" value="Ras"/>
    <property type="match status" value="1"/>
</dbReference>
<keyword evidence="4" id="KW-0488">Methylation</keyword>
<dbReference type="CDD" id="cd00876">
    <property type="entry name" value="Ras"/>
    <property type="match status" value="1"/>
</dbReference>
<dbReference type="PROSITE" id="PS51420">
    <property type="entry name" value="RHO"/>
    <property type="match status" value="1"/>
</dbReference>
<keyword evidence="7" id="KW-0472">Membrane</keyword>
<reference evidence="10" key="1">
    <citation type="submission" date="2022-07" db="EMBL/GenBank/DDBJ databases">
        <title>Genome analysis of Parmales, a sister group of diatoms, reveals the evolutionary specialization of diatoms from phago-mixotrophs to photoautotrophs.</title>
        <authorList>
            <person name="Ban H."/>
            <person name="Sato S."/>
            <person name="Yoshikawa S."/>
            <person name="Kazumasa Y."/>
            <person name="Nakamura Y."/>
            <person name="Ichinomiya M."/>
            <person name="Saitoh K."/>
            <person name="Sato N."/>
            <person name="Blanc-Mathieu R."/>
            <person name="Endo H."/>
            <person name="Kuwata A."/>
            <person name="Ogata H."/>
        </authorList>
    </citation>
    <scope>NUCLEOTIDE SEQUENCE</scope>
</reference>
<comment type="subcellular location">
    <subcellularLocation>
        <location evidence="1">Cell membrane</location>
        <topology evidence="1">Lipid-anchor</topology>
    </subcellularLocation>
</comment>
<organism evidence="10 11">
    <name type="scientific">Triparma retinervis</name>
    <dbReference type="NCBI Taxonomy" id="2557542"/>
    <lineage>
        <taxon>Eukaryota</taxon>
        <taxon>Sar</taxon>
        <taxon>Stramenopiles</taxon>
        <taxon>Ochrophyta</taxon>
        <taxon>Bolidophyceae</taxon>
        <taxon>Parmales</taxon>
        <taxon>Triparmaceae</taxon>
        <taxon>Triparma</taxon>
    </lineage>
</organism>
<dbReference type="GO" id="GO:0003924">
    <property type="term" value="F:GTPase activity"/>
    <property type="evidence" value="ECO:0007669"/>
    <property type="project" value="InterPro"/>
</dbReference>
<dbReference type="InterPro" id="IPR001806">
    <property type="entry name" value="Small_GTPase"/>
</dbReference>
<dbReference type="SMART" id="SM00175">
    <property type="entry name" value="RAB"/>
    <property type="match status" value="1"/>
</dbReference>
<dbReference type="PRINTS" id="PR00449">
    <property type="entry name" value="RASTRNSFRMNG"/>
</dbReference>
<dbReference type="NCBIfam" id="TIGR00231">
    <property type="entry name" value="small_GTP"/>
    <property type="match status" value="1"/>
</dbReference>
<keyword evidence="5" id="KW-0547">Nucleotide-binding</keyword>
<dbReference type="PROSITE" id="PS51421">
    <property type="entry name" value="RAS"/>
    <property type="match status" value="1"/>
</dbReference>
<evidence type="ECO:0000256" key="7">
    <source>
        <dbReference type="ARBA" id="ARBA00023136"/>
    </source>
</evidence>
<evidence type="ECO:0000256" key="9">
    <source>
        <dbReference type="ARBA" id="ARBA00023289"/>
    </source>
</evidence>
<evidence type="ECO:0000256" key="6">
    <source>
        <dbReference type="ARBA" id="ARBA00023134"/>
    </source>
</evidence>
<sequence>MSEYKLVILGGGGVGKSALVIRLVTDNFMEEYDPTIEDSYRKQVTIDSEMAILDILDTAGQDEYSSMQDQWMREGKGYLLVYSIADRASFEEISVFKEKILRAKEADKVPMVLVGNKCDLDADARQVEVSEGEALAEEMGCPFMETSAKSKINNEECFFQAVREIVKMDNEEKESMSKKKKPAFKCMIL</sequence>
<dbReference type="OrthoDB" id="5976022at2759"/>
<dbReference type="Gene3D" id="3.40.50.300">
    <property type="entry name" value="P-loop containing nucleotide triphosphate hydrolases"/>
    <property type="match status" value="1"/>
</dbReference>
<proteinExistence type="inferred from homology"/>
<comment type="caution">
    <text evidence="10">The sequence shown here is derived from an EMBL/GenBank/DDBJ whole genome shotgun (WGS) entry which is preliminary data.</text>
</comment>
<dbReference type="GO" id="GO:0007165">
    <property type="term" value="P:signal transduction"/>
    <property type="evidence" value="ECO:0007669"/>
    <property type="project" value="InterPro"/>
</dbReference>
<dbReference type="SMART" id="SM00173">
    <property type="entry name" value="RAS"/>
    <property type="match status" value="1"/>
</dbReference>
<dbReference type="SUPFAM" id="SSF52540">
    <property type="entry name" value="P-loop containing nucleoside triphosphate hydrolases"/>
    <property type="match status" value="1"/>
</dbReference>
<dbReference type="InterPro" id="IPR020849">
    <property type="entry name" value="Small_GTPase_Ras-type"/>
</dbReference>
<evidence type="ECO:0000313" key="10">
    <source>
        <dbReference type="EMBL" id="GMH50004.1"/>
    </source>
</evidence>
<keyword evidence="3" id="KW-1003">Cell membrane</keyword>
<protein>
    <submittedName>
        <fullName evidence="10">Uncharacterized protein</fullName>
    </submittedName>
</protein>
<evidence type="ECO:0000256" key="2">
    <source>
        <dbReference type="ARBA" id="ARBA00008344"/>
    </source>
</evidence>
<dbReference type="GO" id="GO:0005525">
    <property type="term" value="F:GTP binding"/>
    <property type="evidence" value="ECO:0007669"/>
    <property type="project" value="UniProtKB-KW"/>
</dbReference>
<dbReference type="SMART" id="SM00174">
    <property type="entry name" value="RHO"/>
    <property type="match status" value="1"/>
</dbReference>
<dbReference type="AlphaFoldDB" id="A0A9W6ZGA9"/>
<keyword evidence="6" id="KW-0342">GTP-binding</keyword>
<evidence type="ECO:0000256" key="4">
    <source>
        <dbReference type="ARBA" id="ARBA00022481"/>
    </source>
</evidence>
<evidence type="ECO:0000256" key="5">
    <source>
        <dbReference type="ARBA" id="ARBA00022741"/>
    </source>
</evidence>
<accession>A0A9W6ZGA9</accession>
<evidence type="ECO:0000256" key="8">
    <source>
        <dbReference type="ARBA" id="ARBA00023288"/>
    </source>
</evidence>
<comment type="similarity">
    <text evidence="2">Belongs to the small GTPase superfamily. Ras family.</text>
</comment>
<dbReference type="InterPro" id="IPR027417">
    <property type="entry name" value="P-loop_NTPase"/>
</dbReference>
<gene>
    <name evidence="10" type="ORF">TrRE_jg11462</name>
</gene>
<evidence type="ECO:0000313" key="11">
    <source>
        <dbReference type="Proteomes" id="UP001165082"/>
    </source>
</evidence>
<name>A0A9W6ZGA9_9STRA</name>
<dbReference type="GO" id="GO:0005886">
    <property type="term" value="C:plasma membrane"/>
    <property type="evidence" value="ECO:0007669"/>
    <property type="project" value="UniProtKB-SubCell"/>
</dbReference>
<dbReference type="EMBL" id="BRXZ01001931">
    <property type="protein sequence ID" value="GMH50004.1"/>
    <property type="molecule type" value="Genomic_DNA"/>
</dbReference>
<keyword evidence="8" id="KW-0449">Lipoprotein</keyword>